<evidence type="ECO:0000313" key="2">
    <source>
        <dbReference type="Proteomes" id="UP000226592"/>
    </source>
</evidence>
<dbReference type="Proteomes" id="UP000226592">
    <property type="component" value="Unassembled WGS sequence"/>
</dbReference>
<proteinExistence type="predicted"/>
<accession>A0A2D6M096</accession>
<comment type="caution">
    <text evidence="1">The sequence shown here is derived from an EMBL/GenBank/DDBJ whole genome shotgun (WGS) entry which is preliminary data.</text>
</comment>
<gene>
    <name evidence="1" type="ORF">CL943_00870</name>
</gene>
<evidence type="ECO:0000313" key="1">
    <source>
        <dbReference type="EMBL" id="MAG21843.1"/>
    </source>
</evidence>
<reference evidence="2" key="1">
    <citation type="submission" date="2017-09" db="EMBL/GenBank/DDBJ databases">
        <title>The Reconstruction of 2,631 Draft Metagenome-Assembled Genomes from the Global Oceans.</title>
        <authorList>
            <person name="Tully B.J."/>
            <person name="Graham E.D."/>
            <person name="Heidelberg J.F."/>
        </authorList>
    </citation>
    <scope>NUCLEOTIDE SEQUENCE [LARGE SCALE GENOMIC DNA]</scope>
</reference>
<dbReference type="AlphaFoldDB" id="A0A2D6M096"/>
<dbReference type="EMBL" id="NZBU01000003">
    <property type="protein sequence ID" value="MAG21843.1"/>
    <property type="molecule type" value="Genomic_DNA"/>
</dbReference>
<protein>
    <submittedName>
        <fullName evidence="1">Uncharacterized protein</fullName>
    </submittedName>
</protein>
<sequence length="63" mass="6998">MTLNELSAKVEASVYTVGKQLSLLEFKTKYNPLPKKGFSKPLVKKFKEAGVKTSYSLHPNLLG</sequence>
<name>A0A2D6M096_9ARCH</name>
<organism evidence="1 2">
    <name type="scientific">Candidatus Iainarchaeum sp</name>
    <dbReference type="NCBI Taxonomy" id="3101447"/>
    <lineage>
        <taxon>Archaea</taxon>
        <taxon>Candidatus Iainarchaeota</taxon>
        <taxon>Candidatus Iainarchaeia</taxon>
        <taxon>Candidatus Iainarchaeales</taxon>
        <taxon>Candidatus Iainarchaeaceae</taxon>
        <taxon>Candidatus Iainarchaeum</taxon>
    </lineage>
</organism>